<reference evidence="1 2" key="1">
    <citation type="submission" date="2020-08" db="EMBL/GenBank/DDBJ databases">
        <title>Sequencing the genomes of 1000 actinobacteria strains.</title>
        <authorList>
            <person name="Klenk H.-P."/>
        </authorList>
    </citation>
    <scope>NUCLEOTIDE SEQUENCE [LARGE SCALE GENOMIC DNA]</scope>
    <source>
        <strain evidence="1 2">DSM 45886</strain>
    </source>
</reference>
<gene>
    <name evidence="1" type="ORF">FHR38_004609</name>
</gene>
<dbReference type="RefSeq" id="WP_184536586.1">
    <property type="nucleotide sequence ID" value="NZ_JACHJW010000001.1"/>
</dbReference>
<comment type="caution">
    <text evidence="1">The sequence shown here is derived from an EMBL/GenBank/DDBJ whole genome shotgun (WGS) entry which is preliminary data.</text>
</comment>
<accession>A0A7W7SU43</accession>
<sequence length="211" mass="22758">MQPECELLGAMLPAVRLELVRRVVNWTVDALPAECRELLDSDGGEWVGHAVRMIDAAADGRTAHDEDVGPVVDELLELADDVDFVPLWQLFNALVYGVGVSAAEMSGQTTTEILSACYDTVRDCADLPDVALSEPAEVVLGREWANDACRAAIVRQKELVREVAQFHHRVSQHGIAVPRVEVRGAGAVGLDGDQDATAHPLCRADGEGVVR</sequence>
<evidence type="ECO:0000313" key="2">
    <source>
        <dbReference type="Proteomes" id="UP000578819"/>
    </source>
</evidence>
<keyword evidence="2" id="KW-1185">Reference proteome</keyword>
<name>A0A7W7SU43_9ACTN</name>
<dbReference type="Proteomes" id="UP000578819">
    <property type="component" value="Unassembled WGS sequence"/>
</dbReference>
<organism evidence="1 2">
    <name type="scientific">Micromonospora polyrhachis</name>
    <dbReference type="NCBI Taxonomy" id="1282883"/>
    <lineage>
        <taxon>Bacteria</taxon>
        <taxon>Bacillati</taxon>
        <taxon>Actinomycetota</taxon>
        <taxon>Actinomycetes</taxon>
        <taxon>Micromonosporales</taxon>
        <taxon>Micromonosporaceae</taxon>
        <taxon>Micromonospora</taxon>
    </lineage>
</organism>
<protein>
    <submittedName>
        <fullName evidence="1">Uncharacterized protein</fullName>
    </submittedName>
</protein>
<proteinExistence type="predicted"/>
<dbReference type="EMBL" id="JACHJW010000001">
    <property type="protein sequence ID" value="MBB4960876.1"/>
    <property type="molecule type" value="Genomic_DNA"/>
</dbReference>
<dbReference type="AlphaFoldDB" id="A0A7W7SU43"/>
<evidence type="ECO:0000313" key="1">
    <source>
        <dbReference type="EMBL" id="MBB4960876.1"/>
    </source>
</evidence>